<dbReference type="NCBIfam" id="TIGR02258">
    <property type="entry name" value="2_5_ligase"/>
    <property type="match status" value="1"/>
</dbReference>
<dbReference type="AlphaFoldDB" id="A0A1Y3PDS6"/>
<evidence type="ECO:0000313" key="3">
    <source>
        <dbReference type="EMBL" id="OUM85473.1"/>
    </source>
</evidence>
<dbReference type="EMBL" id="LZRT01000101">
    <property type="protein sequence ID" value="OUM85473.1"/>
    <property type="molecule type" value="Genomic_DNA"/>
</dbReference>
<organism evidence="3 4">
    <name type="scientific">Bacillus thermozeamaize</name>
    <dbReference type="NCBI Taxonomy" id="230954"/>
    <lineage>
        <taxon>Bacteria</taxon>
        <taxon>Bacillati</taxon>
        <taxon>Bacillota</taxon>
        <taxon>Bacilli</taxon>
        <taxon>Bacillales</taxon>
        <taxon>Bacillaceae</taxon>
        <taxon>Bacillus</taxon>
    </lineage>
</organism>
<sequence>MRLFLGLSIPSPIVAQLYRRLEEVKKVLSARTWVRPENVHITLVFLGEVQPETAEAIHSRLLEVALQTSSFSLHLKGWGAFPDMNKPNLLWAGVDGDRDTLAQLVHTLHEHIHPVYPLRRDKRYLPHVTLTRRLQTGWPLPHLNEAYPLQTGKWTVDRMHLYLSHLSPQGARYEIWKTYPFHS</sequence>
<evidence type="ECO:0000256" key="2">
    <source>
        <dbReference type="HAMAP-Rule" id="MF_01940"/>
    </source>
</evidence>
<proteinExistence type="inferred from homology"/>
<dbReference type="InterPro" id="IPR004175">
    <property type="entry name" value="RNA_CPDase"/>
</dbReference>
<protein>
    <recommendedName>
        <fullName evidence="2">RNA 2',3'-cyclic phosphodiesterase</fullName>
        <shortName evidence="2">RNA 2',3'-CPDase</shortName>
        <ecNumber evidence="2">3.1.4.58</ecNumber>
    </recommendedName>
</protein>
<reference evidence="4" key="1">
    <citation type="submission" date="2016-06" db="EMBL/GenBank/DDBJ databases">
        <authorList>
            <person name="Nascimento L."/>
            <person name="Pereira R.V."/>
            <person name="Martins L.F."/>
            <person name="Quaggio R.B."/>
            <person name="Silva A.M."/>
            <person name="Setubal J.C."/>
        </authorList>
    </citation>
    <scope>NUCLEOTIDE SEQUENCE [LARGE SCALE GENOMIC DNA]</scope>
</reference>
<dbReference type="EC" id="3.1.4.58" evidence="2"/>
<dbReference type="PANTHER" id="PTHR35561">
    <property type="entry name" value="RNA 2',3'-CYCLIC PHOSPHODIESTERASE"/>
    <property type="match status" value="1"/>
</dbReference>
<feature type="short sequence motif" description="HXTX 2" evidence="2">
    <location>
        <begin position="127"/>
        <end position="130"/>
    </location>
</feature>
<evidence type="ECO:0000313" key="4">
    <source>
        <dbReference type="Proteomes" id="UP000196475"/>
    </source>
</evidence>
<gene>
    <name evidence="3" type="ORF">BAA01_10355</name>
</gene>
<dbReference type="GO" id="GO:0008664">
    <property type="term" value="F:RNA 2',3'-cyclic 3'-phosphodiesterase activity"/>
    <property type="evidence" value="ECO:0007669"/>
    <property type="project" value="UniProtKB-EC"/>
</dbReference>
<feature type="short sequence motif" description="HXTX 1" evidence="2">
    <location>
        <begin position="40"/>
        <end position="43"/>
    </location>
</feature>
<keyword evidence="3" id="KW-0436">Ligase</keyword>
<dbReference type="Proteomes" id="UP000196475">
    <property type="component" value="Unassembled WGS sequence"/>
</dbReference>
<dbReference type="GO" id="GO:0004113">
    <property type="term" value="F:2',3'-cyclic-nucleotide 3'-phosphodiesterase activity"/>
    <property type="evidence" value="ECO:0007669"/>
    <property type="project" value="InterPro"/>
</dbReference>
<comment type="catalytic activity">
    <reaction evidence="2">
        <text>a 3'-end 2',3'-cyclophospho-ribonucleotide-RNA + H2O = a 3'-end 2'-phospho-ribonucleotide-RNA + H(+)</text>
        <dbReference type="Rhea" id="RHEA:11828"/>
        <dbReference type="Rhea" id="RHEA-COMP:10464"/>
        <dbReference type="Rhea" id="RHEA-COMP:17353"/>
        <dbReference type="ChEBI" id="CHEBI:15377"/>
        <dbReference type="ChEBI" id="CHEBI:15378"/>
        <dbReference type="ChEBI" id="CHEBI:83064"/>
        <dbReference type="ChEBI" id="CHEBI:173113"/>
        <dbReference type="EC" id="3.1.4.58"/>
    </reaction>
</comment>
<evidence type="ECO:0000256" key="1">
    <source>
        <dbReference type="ARBA" id="ARBA00022801"/>
    </source>
</evidence>
<comment type="caution">
    <text evidence="3">The sequence shown here is derived from an EMBL/GenBank/DDBJ whole genome shotgun (WGS) entry which is preliminary data.</text>
</comment>
<dbReference type="InterPro" id="IPR009097">
    <property type="entry name" value="Cyclic_Pdiesterase"/>
</dbReference>
<feature type="active site" description="Proton acceptor" evidence="2">
    <location>
        <position position="127"/>
    </location>
</feature>
<dbReference type="PANTHER" id="PTHR35561:SF1">
    <property type="entry name" value="RNA 2',3'-CYCLIC PHOSPHODIESTERASE"/>
    <property type="match status" value="1"/>
</dbReference>
<dbReference type="HAMAP" id="MF_01940">
    <property type="entry name" value="RNA_CPDase"/>
    <property type="match status" value="1"/>
</dbReference>
<comment type="function">
    <text evidence="2">Hydrolyzes RNA 2',3'-cyclic phosphodiester to an RNA 2'-phosphomonoester.</text>
</comment>
<dbReference type="SUPFAM" id="SSF55144">
    <property type="entry name" value="LigT-like"/>
    <property type="match status" value="1"/>
</dbReference>
<dbReference type="Pfam" id="PF13563">
    <property type="entry name" value="2_5_RNA_ligase2"/>
    <property type="match status" value="1"/>
</dbReference>
<dbReference type="GO" id="GO:0016874">
    <property type="term" value="F:ligase activity"/>
    <property type="evidence" value="ECO:0007669"/>
    <property type="project" value="UniProtKB-KW"/>
</dbReference>
<name>A0A1Y3PDS6_9BACI</name>
<feature type="active site" description="Proton donor" evidence="2">
    <location>
        <position position="40"/>
    </location>
</feature>
<dbReference type="Gene3D" id="3.90.1140.10">
    <property type="entry name" value="Cyclic phosphodiesterase"/>
    <property type="match status" value="1"/>
</dbReference>
<keyword evidence="1 2" id="KW-0378">Hydrolase</keyword>
<accession>A0A1Y3PDS6</accession>
<comment type="similarity">
    <text evidence="2">Belongs to the 2H phosphoesterase superfamily. ThpR family.</text>
</comment>